<dbReference type="RefSeq" id="WP_220808042.1">
    <property type="nucleotide sequence ID" value="NZ_BPMK01000007.1"/>
</dbReference>
<evidence type="ECO:0000259" key="2">
    <source>
        <dbReference type="Pfam" id="PF13676"/>
    </source>
</evidence>
<feature type="domain" description="TIR" evidence="2">
    <location>
        <begin position="5"/>
        <end position="128"/>
    </location>
</feature>
<proteinExistence type="predicted"/>
<comment type="caution">
    <text evidence="3">The sequence shown here is derived from an EMBL/GenBank/DDBJ whole genome shotgun (WGS) entry which is preliminary data.</text>
</comment>
<gene>
    <name evidence="3" type="ORF">NCCP691_18970</name>
</gene>
<accession>A0ABQ4Q465</accession>
<name>A0ABQ4Q465_9BURK</name>
<dbReference type="Gene3D" id="3.40.50.1220">
    <property type="entry name" value="TPP-binding domain"/>
    <property type="match status" value="1"/>
</dbReference>
<dbReference type="EMBL" id="BPMK01000007">
    <property type="protein sequence ID" value="GIZ51883.1"/>
    <property type="molecule type" value="Genomic_DNA"/>
</dbReference>
<dbReference type="Proteomes" id="UP000887222">
    <property type="component" value="Unassembled WGS sequence"/>
</dbReference>
<evidence type="ECO:0000256" key="1">
    <source>
        <dbReference type="SAM" id="MobiDB-lite"/>
    </source>
</evidence>
<dbReference type="Pfam" id="PF13289">
    <property type="entry name" value="SIR2_2"/>
    <property type="match status" value="1"/>
</dbReference>
<sequence>MNISLSASSQDRRIAAAIAARLEAEGHRIHVDGQPVKPAEGAGGEGAADPPGGTDGRAEVLLVLISAHALRSHRLVQQFSALALREVSGSRHRIVLLRADDSPVPSHLSQFTQIDLANGLDAGIDTLLRTLDAPEREAGARHRNAQRDEVLAAHLGKLRAALRAGRLSLVCGAGVSVDAGIPEWNLLLLNLLESMIELLSRDHALNLDREAAEYLNRRHGASSLILGRYLKNNLGKDYARKVRDTLYSNEPSGCGLIDAIVDIARPERDGKPLDSIITFNFDALLEENLSRANIRNRAIYSEAVRHDPNELPVYHVHGYLPRSGRIPEGVEIVFSEDAYHNQFIDPFSWSNLMQLNKLTQNTCLFVGVSLTDPNLRRLLDVAWRKNPDKTIGHYAIKKLPRSQGAGSAFDDLARLLEEQDANTLGVNVIWVEDYPEIPGIIRAIR</sequence>
<feature type="region of interest" description="Disordered" evidence="1">
    <location>
        <begin position="29"/>
        <end position="53"/>
    </location>
</feature>
<evidence type="ECO:0000313" key="4">
    <source>
        <dbReference type="Proteomes" id="UP000887222"/>
    </source>
</evidence>
<dbReference type="InterPro" id="IPR000157">
    <property type="entry name" value="TIR_dom"/>
</dbReference>
<reference evidence="3 4" key="1">
    <citation type="journal article" date="2022" name="Int. J. Syst. Evol. Microbiol.">
        <title>Noviherbaspirillum aridicola sp. nov., isolated from an arid soil in Pakistan.</title>
        <authorList>
            <person name="Khan I.U."/>
            <person name="Saqib M."/>
            <person name="Amin A."/>
            <person name="Hussain F."/>
            <person name="Li L."/>
            <person name="Liu Y.H."/>
            <person name="Fang B.Z."/>
            <person name="Ahmed I."/>
            <person name="Li W.J."/>
        </authorList>
    </citation>
    <scope>NUCLEOTIDE SEQUENCE [LARGE SCALE GENOMIC DNA]</scope>
    <source>
        <strain evidence="3 4">NCCP-691</strain>
    </source>
</reference>
<protein>
    <recommendedName>
        <fullName evidence="2">TIR domain-containing protein</fullName>
    </recommendedName>
</protein>
<keyword evidence="4" id="KW-1185">Reference proteome</keyword>
<organism evidence="3 4">
    <name type="scientific">Noviherbaspirillum aridicola</name>
    <dbReference type="NCBI Taxonomy" id="2849687"/>
    <lineage>
        <taxon>Bacteria</taxon>
        <taxon>Pseudomonadati</taxon>
        <taxon>Pseudomonadota</taxon>
        <taxon>Betaproteobacteria</taxon>
        <taxon>Burkholderiales</taxon>
        <taxon>Oxalobacteraceae</taxon>
        <taxon>Noviherbaspirillum</taxon>
    </lineage>
</organism>
<evidence type="ECO:0000313" key="3">
    <source>
        <dbReference type="EMBL" id="GIZ51883.1"/>
    </source>
</evidence>
<dbReference type="Pfam" id="PF13676">
    <property type="entry name" value="TIR_2"/>
    <property type="match status" value="1"/>
</dbReference>